<proteinExistence type="predicted"/>
<dbReference type="InterPro" id="IPR036890">
    <property type="entry name" value="HATPase_C_sf"/>
</dbReference>
<dbReference type="Proteomes" id="UP000018566">
    <property type="component" value="Chromosome"/>
</dbReference>
<dbReference type="RefSeq" id="WP_023521124.1">
    <property type="nucleotide sequence ID" value="NC_022873.1"/>
</dbReference>
<keyword evidence="2 7" id="KW-0808">Transferase</keyword>
<dbReference type="Proteomes" id="UP000018566">
    <property type="component" value="Plasmid pBMB0231"/>
</dbReference>
<keyword evidence="3" id="KW-0547">Nucleotide-binding</keyword>
<dbReference type="SUPFAM" id="SSF55874">
    <property type="entry name" value="ATPase domain of HSP90 chaperone/DNA topoisomerase II/histidine kinase"/>
    <property type="match status" value="1"/>
</dbReference>
<dbReference type="GO" id="GO:0004674">
    <property type="term" value="F:protein serine/threonine kinase activity"/>
    <property type="evidence" value="ECO:0007669"/>
    <property type="project" value="UniProtKB-KW"/>
</dbReference>
<dbReference type="InterPro" id="IPR003594">
    <property type="entry name" value="HATPase_dom"/>
</dbReference>
<name>A0A9W3KA35_BACTU</name>
<dbReference type="CDD" id="cd16936">
    <property type="entry name" value="HATPase_RsbW-like"/>
    <property type="match status" value="1"/>
</dbReference>
<evidence type="ECO:0000256" key="1">
    <source>
        <dbReference type="ARBA" id="ARBA00022527"/>
    </source>
</evidence>
<protein>
    <submittedName>
        <fullName evidence="7">Serine-protein kinase RsbW</fullName>
        <ecNumber evidence="7">2.7.11.1</ecNumber>
    </submittedName>
</protein>
<evidence type="ECO:0000256" key="4">
    <source>
        <dbReference type="ARBA" id="ARBA00022777"/>
    </source>
</evidence>
<keyword evidence="4 7" id="KW-0418">Kinase</keyword>
<accession>A0A9W3KA35</accession>
<dbReference type="KEGG" id="bthu:YBT1518_33891"/>
<gene>
    <name evidence="7" type="ORF">YBT1518_03960</name>
    <name evidence="8" type="ORF">YBT1518_33891</name>
</gene>
<feature type="domain" description="Histidine kinase/HSP90-like ATPase" evidence="6">
    <location>
        <begin position="13"/>
        <end position="142"/>
    </location>
</feature>
<dbReference type="InterPro" id="IPR010193">
    <property type="entry name" value="RsbW"/>
</dbReference>
<evidence type="ECO:0000256" key="3">
    <source>
        <dbReference type="ARBA" id="ARBA00022741"/>
    </source>
</evidence>
<geneLocation type="plasmid" evidence="8 9">
    <name>pBMB0231</name>
</geneLocation>
<dbReference type="GO" id="GO:0005524">
    <property type="term" value="F:ATP binding"/>
    <property type="evidence" value="ECO:0007669"/>
    <property type="project" value="UniProtKB-KW"/>
</dbReference>
<dbReference type="KEGG" id="bthu:YBT1518_03960"/>
<evidence type="ECO:0000256" key="5">
    <source>
        <dbReference type="ARBA" id="ARBA00022840"/>
    </source>
</evidence>
<evidence type="ECO:0000313" key="8">
    <source>
        <dbReference type="EMBL" id="AHA75463.1"/>
    </source>
</evidence>
<keyword evidence="5" id="KW-0067">ATP-binding</keyword>
<dbReference type="EC" id="2.7.11.1" evidence="7"/>
<keyword evidence="8" id="KW-0614">Plasmid</keyword>
<dbReference type="EMBL" id="CP005938">
    <property type="protein sequence ID" value="AHA75463.1"/>
    <property type="molecule type" value="Genomic_DNA"/>
</dbReference>
<dbReference type="EMBL" id="CP005935">
    <property type="protein sequence ID" value="AHA70011.1"/>
    <property type="molecule type" value="Genomic_DNA"/>
</dbReference>
<dbReference type="Pfam" id="PF13581">
    <property type="entry name" value="HATPase_c_2"/>
    <property type="match status" value="1"/>
</dbReference>
<dbReference type="InterPro" id="IPR050267">
    <property type="entry name" value="Anti-sigma-factor_SerPK"/>
</dbReference>
<dbReference type="GO" id="GO:0016989">
    <property type="term" value="F:sigma factor antagonist activity"/>
    <property type="evidence" value="ECO:0007669"/>
    <property type="project" value="InterPro"/>
</dbReference>
<dbReference type="PANTHER" id="PTHR35526">
    <property type="entry name" value="ANTI-SIGMA-F FACTOR RSBW-RELATED"/>
    <property type="match status" value="1"/>
</dbReference>
<sequence length="162" mass="18615">MQTYPPDYIELKIPAKTDYLGMIRLTVSGIANRMQFSYDEIEDIKMAVSEACTNVVQHAYLDKENGDITIGFGLFSDRLEIMIDDHGERFNFRERKQGMAPYNPSHPIDALPESGLGIYVMHSVMDAVEISYNHGMTVLLTKHLQREWGEKDERTHSIYPEN</sequence>
<dbReference type="PANTHER" id="PTHR35526:SF9">
    <property type="entry name" value="SERINE-PROTEIN KINASE RSBW"/>
    <property type="match status" value="1"/>
</dbReference>
<dbReference type="Gene3D" id="3.30.565.10">
    <property type="entry name" value="Histidine kinase-like ATPase, C-terminal domain"/>
    <property type="match status" value="1"/>
</dbReference>
<keyword evidence="1" id="KW-0723">Serine/threonine-protein kinase</keyword>
<dbReference type="NCBIfam" id="TIGR01924">
    <property type="entry name" value="rsbW_low_gc"/>
    <property type="match status" value="1"/>
</dbReference>
<evidence type="ECO:0000313" key="9">
    <source>
        <dbReference type="Proteomes" id="UP000018566"/>
    </source>
</evidence>
<dbReference type="NCBIfam" id="NF003144">
    <property type="entry name" value="PRK04069.1"/>
    <property type="match status" value="1"/>
</dbReference>
<reference evidence="7 9" key="1">
    <citation type="submission" date="2013-05" db="EMBL/GenBank/DDBJ databases">
        <title>Complete genome sequence of Bacillus thuringiensis YBT-1518, a typical strain with high toxicity to nematode.</title>
        <authorList>
            <person name="Wang P."/>
            <person name="Zhang C."/>
            <person name="Guo M."/>
            <person name="Guo S."/>
            <person name="Zhu Y."/>
            <person name="Zheng J."/>
            <person name="Zhu L."/>
            <person name="Ruan L."/>
            <person name="Peng D."/>
            <person name="Sun M."/>
        </authorList>
    </citation>
    <scope>NUCLEOTIDE SEQUENCE [LARGE SCALE GENOMIC DNA]</scope>
    <source>
        <strain evidence="7 9">YBT-1518</strain>
        <plasmid evidence="8 9">pBMB0231</plasmid>
    </source>
</reference>
<evidence type="ECO:0000256" key="2">
    <source>
        <dbReference type="ARBA" id="ARBA00022679"/>
    </source>
</evidence>
<dbReference type="AlphaFoldDB" id="A0A9W3KA35"/>
<evidence type="ECO:0000259" key="6">
    <source>
        <dbReference type="Pfam" id="PF13581"/>
    </source>
</evidence>
<organism evidence="7 9">
    <name type="scientific">Bacillus thuringiensis YBT-1518</name>
    <dbReference type="NCBI Taxonomy" id="529122"/>
    <lineage>
        <taxon>Bacteria</taxon>
        <taxon>Bacillati</taxon>
        <taxon>Bacillota</taxon>
        <taxon>Bacilli</taxon>
        <taxon>Bacillales</taxon>
        <taxon>Bacillaceae</taxon>
        <taxon>Bacillus</taxon>
        <taxon>Bacillus cereus group</taxon>
    </lineage>
</organism>
<evidence type="ECO:0000313" key="7">
    <source>
        <dbReference type="EMBL" id="AHA70011.1"/>
    </source>
</evidence>